<protein>
    <submittedName>
        <fullName evidence="1">Uncharacterized protein</fullName>
    </submittedName>
</protein>
<evidence type="ECO:0000313" key="1">
    <source>
        <dbReference type="EMBL" id="GAJ06042.1"/>
    </source>
</evidence>
<organism evidence="1">
    <name type="scientific">marine sediment metagenome</name>
    <dbReference type="NCBI Taxonomy" id="412755"/>
    <lineage>
        <taxon>unclassified sequences</taxon>
        <taxon>metagenomes</taxon>
        <taxon>ecological metagenomes</taxon>
    </lineage>
</organism>
<proteinExistence type="predicted"/>
<comment type="caution">
    <text evidence="1">The sequence shown here is derived from an EMBL/GenBank/DDBJ whole genome shotgun (WGS) entry which is preliminary data.</text>
</comment>
<sequence>MKATKQKNRRKDILEHPINISGLYELFGFNYADQKWHRLAQGSKETMLWGVKVCLSLIVTFAGMPSKYEEFLAWYASYLILSPENEIVPIKWHEIEPIEGTPSDPNFEKLLEKLGNLIPPTTEITYEGRL</sequence>
<dbReference type="AlphaFoldDB" id="X1UR32"/>
<name>X1UR32_9ZZZZ</name>
<gene>
    <name evidence="1" type="ORF">S12H4_52204</name>
</gene>
<accession>X1UR32</accession>
<reference evidence="1" key="1">
    <citation type="journal article" date="2014" name="Front. Microbiol.">
        <title>High frequency of phylogenetically diverse reductive dehalogenase-homologous genes in deep subseafloor sedimentary metagenomes.</title>
        <authorList>
            <person name="Kawai M."/>
            <person name="Futagami T."/>
            <person name="Toyoda A."/>
            <person name="Takaki Y."/>
            <person name="Nishi S."/>
            <person name="Hori S."/>
            <person name="Arai W."/>
            <person name="Tsubouchi T."/>
            <person name="Morono Y."/>
            <person name="Uchiyama I."/>
            <person name="Ito T."/>
            <person name="Fujiyama A."/>
            <person name="Inagaki F."/>
            <person name="Takami H."/>
        </authorList>
    </citation>
    <scope>NUCLEOTIDE SEQUENCE</scope>
    <source>
        <strain evidence="1">Expedition CK06-06</strain>
    </source>
</reference>
<dbReference type="EMBL" id="BARW01033090">
    <property type="protein sequence ID" value="GAJ06042.1"/>
    <property type="molecule type" value="Genomic_DNA"/>
</dbReference>